<dbReference type="PROSITE" id="PS50181">
    <property type="entry name" value="FBOX"/>
    <property type="match status" value="1"/>
</dbReference>
<dbReference type="Pfam" id="PF12937">
    <property type="entry name" value="F-box-like"/>
    <property type="match status" value="1"/>
</dbReference>
<dbReference type="GeneID" id="105268645"/>
<evidence type="ECO:0000313" key="5">
    <source>
        <dbReference type="RefSeq" id="XP_011306676.1"/>
    </source>
</evidence>
<evidence type="ECO:0000256" key="1">
    <source>
        <dbReference type="SAM" id="MobiDB-lite"/>
    </source>
</evidence>
<dbReference type="InterPro" id="IPR032675">
    <property type="entry name" value="LRR_dom_sf"/>
</dbReference>
<evidence type="ECO:0000313" key="4">
    <source>
        <dbReference type="Proteomes" id="UP000694866"/>
    </source>
</evidence>
<dbReference type="AlphaFoldDB" id="A0A0C9QUN5"/>
<dbReference type="Proteomes" id="UP000694866">
    <property type="component" value="Unplaced"/>
</dbReference>
<dbReference type="SUPFAM" id="SSF81383">
    <property type="entry name" value="F-box domain"/>
    <property type="match status" value="1"/>
</dbReference>
<feature type="compositionally biased region" description="Basic residues" evidence="1">
    <location>
        <begin position="1"/>
        <end position="12"/>
    </location>
</feature>
<evidence type="ECO:0000313" key="3">
    <source>
        <dbReference type="EMBL" id="JAG77236.1"/>
    </source>
</evidence>
<evidence type="ECO:0000259" key="2">
    <source>
        <dbReference type="PROSITE" id="PS50181"/>
    </source>
</evidence>
<accession>A0A0C9QUN5</accession>
<reference evidence="5" key="2">
    <citation type="submission" date="2025-04" db="UniProtKB">
        <authorList>
            <consortium name="RefSeq"/>
        </authorList>
    </citation>
    <scope>IDENTIFICATION</scope>
    <source>
        <strain evidence="5">USDA-PBARC FA_bdor</strain>
        <tissue evidence="5">Whole organism</tissue>
    </source>
</reference>
<feature type="domain" description="F-box" evidence="2">
    <location>
        <begin position="38"/>
        <end position="81"/>
    </location>
</feature>
<protein>
    <submittedName>
        <fullName evidence="3">EEED8.10_2 protein</fullName>
    </submittedName>
    <submittedName>
        <fullName evidence="5">Uncharacterized protein isoform X1</fullName>
    </submittedName>
</protein>
<name>A0A0C9QUN5_9HYME</name>
<dbReference type="KEGG" id="fas:105268645"/>
<accession>A0A9R1U4D5</accession>
<gene>
    <name evidence="3" type="primary">EEED8.10_2</name>
    <name evidence="5" type="synonym">LOC105268645</name>
    <name evidence="3" type="ORF">g.1083</name>
</gene>
<sequence>MDLPVKRRRRVRVKPETTPETTPEVTPEVIQDVEDFDGPGLLSLPTEILIEILSYLDYTDSYSLECVSKRFELAQTPWRDYEVMANSPPTPEVIHQLKRMPHLLVITIMGRSDCNQILRQLSLSNKKLQKLYIKRCRDSVEKIYLRPRYLTRILERCSNLHTISIKGFQHRGTKFYQLLGNKGIQLRSLKCIASPLQFRIFSKYSQHIGVDDRVTMSNMCVGCQYWSPLRYFLADDNRGSVDKRYTANVSYFRTKQFFTVNV</sequence>
<keyword evidence="4" id="KW-1185">Reference proteome</keyword>
<dbReference type="RefSeq" id="XP_011306676.1">
    <property type="nucleotide sequence ID" value="XM_011308374.1"/>
</dbReference>
<dbReference type="InterPro" id="IPR036047">
    <property type="entry name" value="F-box-like_dom_sf"/>
</dbReference>
<reference evidence="3" key="1">
    <citation type="submission" date="2015-01" db="EMBL/GenBank/DDBJ databases">
        <title>Transcriptome Assembly of Fopius arisanus.</title>
        <authorList>
            <person name="Geib S."/>
        </authorList>
    </citation>
    <scope>NUCLEOTIDE SEQUENCE</scope>
</reference>
<feature type="compositionally biased region" description="Low complexity" evidence="1">
    <location>
        <begin position="16"/>
        <end position="25"/>
    </location>
</feature>
<dbReference type="EMBL" id="GBYB01007469">
    <property type="protein sequence ID" value="JAG77236.1"/>
    <property type="molecule type" value="Transcribed_RNA"/>
</dbReference>
<dbReference type="InterPro" id="IPR001810">
    <property type="entry name" value="F-box_dom"/>
</dbReference>
<proteinExistence type="predicted"/>
<dbReference type="Gene3D" id="3.80.10.10">
    <property type="entry name" value="Ribonuclease Inhibitor"/>
    <property type="match status" value="1"/>
</dbReference>
<dbReference type="OrthoDB" id="10257471at2759"/>
<organism evidence="3">
    <name type="scientific">Fopius arisanus</name>
    <dbReference type="NCBI Taxonomy" id="64838"/>
    <lineage>
        <taxon>Eukaryota</taxon>
        <taxon>Metazoa</taxon>
        <taxon>Ecdysozoa</taxon>
        <taxon>Arthropoda</taxon>
        <taxon>Hexapoda</taxon>
        <taxon>Insecta</taxon>
        <taxon>Pterygota</taxon>
        <taxon>Neoptera</taxon>
        <taxon>Endopterygota</taxon>
        <taxon>Hymenoptera</taxon>
        <taxon>Apocrita</taxon>
        <taxon>Ichneumonoidea</taxon>
        <taxon>Braconidae</taxon>
        <taxon>Opiinae</taxon>
        <taxon>Fopius</taxon>
    </lineage>
</organism>
<feature type="region of interest" description="Disordered" evidence="1">
    <location>
        <begin position="1"/>
        <end position="25"/>
    </location>
</feature>